<feature type="transmembrane region" description="Helical" evidence="1">
    <location>
        <begin position="9"/>
        <end position="29"/>
    </location>
</feature>
<sequence>MAQKHRKGLWNFIIVVTLLVCGMVFAMHYKNWIREETDQITILSGFYLQQIPYAELQEVELVPRIPELERINGFSAWEKEKGIFRDSLRPNNKIYVYVDNLYDEKIRLLYKDSIELYLNLSDSLKTRELLQLLKERKDVQIQ</sequence>
<reference evidence="2" key="1">
    <citation type="submission" date="2022-11" db="EMBL/GenBank/DDBJ databases">
        <title>The characterization of three novel Bacteroidetes species and genomic analysis of their roles in tidal elemental geochemical cycles.</title>
        <authorList>
            <person name="Ma K.-J."/>
        </authorList>
    </citation>
    <scope>NUCLEOTIDE SEQUENCE</scope>
    <source>
        <strain evidence="2">M415</strain>
    </source>
</reference>
<keyword evidence="3" id="KW-1185">Reference proteome</keyword>
<dbReference type="AlphaFoldDB" id="A0AAE3MJR1"/>
<name>A0AAE3MJR1_9FLAO</name>
<evidence type="ECO:0000256" key="1">
    <source>
        <dbReference type="SAM" id="Phobius"/>
    </source>
</evidence>
<keyword evidence="1" id="KW-0812">Transmembrane</keyword>
<evidence type="ECO:0000313" key="2">
    <source>
        <dbReference type="EMBL" id="MCX2718743.1"/>
    </source>
</evidence>
<accession>A0AAE3MJR1</accession>
<proteinExistence type="predicted"/>
<organism evidence="2 3">
    <name type="scientific">Lentiprolixibacter aurantiacus</name>
    <dbReference type="NCBI Taxonomy" id="2993939"/>
    <lineage>
        <taxon>Bacteria</taxon>
        <taxon>Pseudomonadati</taxon>
        <taxon>Bacteroidota</taxon>
        <taxon>Flavobacteriia</taxon>
        <taxon>Flavobacteriales</taxon>
        <taxon>Flavobacteriaceae</taxon>
        <taxon>Lentiprolixibacter</taxon>
    </lineage>
</organism>
<comment type="caution">
    <text evidence="2">The sequence shown here is derived from an EMBL/GenBank/DDBJ whole genome shotgun (WGS) entry which is preliminary data.</text>
</comment>
<protein>
    <submittedName>
        <fullName evidence="2">Uncharacterized protein</fullName>
    </submittedName>
</protein>
<gene>
    <name evidence="2" type="ORF">OO016_03915</name>
</gene>
<keyword evidence="1" id="KW-0472">Membrane</keyword>
<dbReference type="Proteomes" id="UP001207116">
    <property type="component" value="Unassembled WGS sequence"/>
</dbReference>
<dbReference type="EMBL" id="JAPFQP010000001">
    <property type="protein sequence ID" value="MCX2718743.1"/>
    <property type="molecule type" value="Genomic_DNA"/>
</dbReference>
<dbReference type="RefSeq" id="WP_266011003.1">
    <property type="nucleotide sequence ID" value="NZ_JAPFQP010000001.1"/>
</dbReference>
<evidence type="ECO:0000313" key="3">
    <source>
        <dbReference type="Proteomes" id="UP001207116"/>
    </source>
</evidence>
<keyword evidence="1" id="KW-1133">Transmembrane helix</keyword>